<organism evidence="7">
    <name type="scientific">marine sediment metagenome</name>
    <dbReference type="NCBI Taxonomy" id="412755"/>
    <lineage>
        <taxon>unclassified sequences</taxon>
        <taxon>metagenomes</taxon>
        <taxon>ecological metagenomes</taxon>
    </lineage>
</organism>
<dbReference type="PANTHER" id="PTHR39087">
    <property type="entry name" value="UPF0104 MEMBRANE PROTEIN MJ1595"/>
    <property type="match status" value="1"/>
</dbReference>
<comment type="subcellular location">
    <subcellularLocation>
        <location evidence="1">Cell membrane</location>
        <topology evidence="1">Multi-pass membrane protein</topology>
    </subcellularLocation>
</comment>
<dbReference type="InterPro" id="IPR022791">
    <property type="entry name" value="L-PG_synthase/AglD"/>
</dbReference>
<evidence type="ECO:0000313" key="7">
    <source>
        <dbReference type="EMBL" id="GAH05207.1"/>
    </source>
</evidence>
<dbReference type="Pfam" id="PF03706">
    <property type="entry name" value="LPG_synthase_TM"/>
    <property type="match status" value="1"/>
</dbReference>
<evidence type="ECO:0000256" key="1">
    <source>
        <dbReference type="ARBA" id="ARBA00004651"/>
    </source>
</evidence>
<protein>
    <submittedName>
        <fullName evidence="7">Uncharacterized protein</fullName>
    </submittedName>
</protein>
<dbReference type="EMBL" id="BART01020697">
    <property type="protein sequence ID" value="GAH05207.1"/>
    <property type="molecule type" value="Genomic_DNA"/>
</dbReference>
<proteinExistence type="predicted"/>
<keyword evidence="5 6" id="KW-0472">Membrane</keyword>
<accession>X1CCB9</accession>
<reference evidence="7" key="1">
    <citation type="journal article" date="2014" name="Front. Microbiol.">
        <title>High frequency of phylogenetically diverse reductive dehalogenase-homologous genes in deep subseafloor sedimentary metagenomes.</title>
        <authorList>
            <person name="Kawai M."/>
            <person name="Futagami T."/>
            <person name="Toyoda A."/>
            <person name="Takaki Y."/>
            <person name="Nishi S."/>
            <person name="Hori S."/>
            <person name="Arai W."/>
            <person name="Tsubouchi T."/>
            <person name="Morono Y."/>
            <person name="Uchiyama I."/>
            <person name="Ito T."/>
            <person name="Fujiyama A."/>
            <person name="Inagaki F."/>
            <person name="Takami H."/>
        </authorList>
    </citation>
    <scope>NUCLEOTIDE SEQUENCE</scope>
    <source>
        <strain evidence="7">Expedition CK06-06</strain>
    </source>
</reference>
<evidence type="ECO:0000256" key="2">
    <source>
        <dbReference type="ARBA" id="ARBA00022475"/>
    </source>
</evidence>
<feature type="transmembrane region" description="Helical" evidence="6">
    <location>
        <begin position="217"/>
        <end position="236"/>
    </location>
</feature>
<keyword evidence="4 6" id="KW-1133">Transmembrane helix</keyword>
<feature type="transmembrane region" description="Helical" evidence="6">
    <location>
        <begin position="154"/>
        <end position="173"/>
    </location>
</feature>
<dbReference type="PANTHER" id="PTHR39087:SF2">
    <property type="entry name" value="UPF0104 MEMBRANE PROTEIN MJ1595"/>
    <property type="match status" value="1"/>
</dbReference>
<keyword evidence="2" id="KW-1003">Cell membrane</keyword>
<sequence>MNAEGRSKFSGVGRWLPGLIISAIAIWLLFSFSNWQEVIQAISSIKLNWLFPALIIFVISLGLRAISWMLLLQNKAPYGRVFLALNEGYLLNNIFPFRLGELGRAFLLSQATALSGFFVLSTIVIERAYDLAIAAGLLLATVPFVFGVDMGQSIAYSVLTVVIMGLVAMFLFARNRHWIKSKLDNYGLSRPLFRERLLPRIDSILDGLGVLARWDQFLLSVFFMLLSWFFGAMELYF</sequence>
<name>X1CCB9_9ZZZZ</name>
<evidence type="ECO:0000256" key="6">
    <source>
        <dbReference type="SAM" id="Phobius"/>
    </source>
</evidence>
<comment type="caution">
    <text evidence="7">The sequence shown here is derived from an EMBL/GenBank/DDBJ whole genome shotgun (WGS) entry which is preliminary data.</text>
</comment>
<feature type="transmembrane region" description="Helical" evidence="6">
    <location>
        <begin position="47"/>
        <end position="71"/>
    </location>
</feature>
<evidence type="ECO:0000256" key="3">
    <source>
        <dbReference type="ARBA" id="ARBA00022692"/>
    </source>
</evidence>
<gene>
    <name evidence="7" type="ORF">S01H4_38383</name>
</gene>
<feature type="transmembrane region" description="Helical" evidence="6">
    <location>
        <begin position="105"/>
        <end position="124"/>
    </location>
</feature>
<feature type="non-terminal residue" evidence="7">
    <location>
        <position position="237"/>
    </location>
</feature>
<evidence type="ECO:0000256" key="4">
    <source>
        <dbReference type="ARBA" id="ARBA00022989"/>
    </source>
</evidence>
<feature type="transmembrane region" description="Helical" evidence="6">
    <location>
        <begin position="131"/>
        <end position="148"/>
    </location>
</feature>
<feature type="transmembrane region" description="Helical" evidence="6">
    <location>
        <begin position="15"/>
        <end position="35"/>
    </location>
</feature>
<dbReference type="AlphaFoldDB" id="X1CCB9"/>
<evidence type="ECO:0000256" key="5">
    <source>
        <dbReference type="ARBA" id="ARBA00023136"/>
    </source>
</evidence>
<keyword evidence="3 6" id="KW-0812">Transmembrane</keyword>
<dbReference type="GO" id="GO:0005886">
    <property type="term" value="C:plasma membrane"/>
    <property type="evidence" value="ECO:0007669"/>
    <property type="project" value="UniProtKB-SubCell"/>
</dbReference>